<sequence length="148" mass="16927">MSDNLDGLCLWMRYLRLYFKERGGNTKAPHFHLLMPAYRTTVIEEPLSFSNELHPLTIHGVKHDFRPLVQMNLPSTNLNLLEGIGLWSPPKLSALDRFIPWKQEILMPSSRILGHVTQAAVDSAQKALVKPHRPQMSRSHRRGLLTNA</sequence>
<accession>A0A6A6U887</accession>
<protein>
    <submittedName>
        <fullName evidence="1">Uncharacterized protein</fullName>
    </submittedName>
</protein>
<dbReference type="Proteomes" id="UP000799302">
    <property type="component" value="Unassembled WGS sequence"/>
</dbReference>
<proteinExistence type="predicted"/>
<evidence type="ECO:0000313" key="2">
    <source>
        <dbReference type="Proteomes" id="UP000799302"/>
    </source>
</evidence>
<dbReference type="AlphaFoldDB" id="A0A6A6U887"/>
<dbReference type="OrthoDB" id="3938986at2759"/>
<name>A0A6A6U887_9PEZI</name>
<evidence type="ECO:0000313" key="1">
    <source>
        <dbReference type="EMBL" id="KAF2668170.1"/>
    </source>
</evidence>
<gene>
    <name evidence="1" type="ORF">BT63DRAFT_269999</name>
</gene>
<reference evidence="1" key="1">
    <citation type="journal article" date="2020" name="Stud. Mycol.">
        <title>101 Dothideomycetes genomes: a test case for predicting lifestyles and emergence of pathogens.</title>
        <authorList>
            <person name="Haridas S."/>
            <person name="Albert R."/>
            <person name="Binder M."/>
            <person name="Bloem J."/>
            <person name="Labutti K."/>
            <person name="Salamov A."/>
            <person name="Andreopoulos B."/>
            <person name="Baker S."/>
            <person name="Barry K."/>
            <person name="Bills G."/>
            <person name="Bluhm B."/>
            <person name="Cannon C."/>
            <person name="Castanera R."/>
            <person name="Culley D."/>
            <person name="Daum C."/>
            <person name="Ezra D."/>
            <person name="Gonzalez J."/>
            <person name="Henrissat B."/>
            <person name="Kuo A."/>
            <person name="Liang C."/>
            <person name="Lipzen A."/>
            <person name="Lutzoni F."/>
            <person name="Magnuson J."/>
            <person name="Mondo S."/>
            <person name="Nolan M."/>
            <person name="Ohm R."/>
            <person name="Pangilinan J."/>
            <person name="Park H.-J."/>
            <person name="Ramirez L."/>
            <person name="Alfaro M."/>
            <person name="Sun H."/>
            <person name="Tritt A."/>
            <person name="Yoshinaga Y."/>
            <person name="Zwiers L.-H."/>
            <person name="Turgeon B."/>
            <person name="Goodwin S."/>
            <person name="Spatafora J."/>
            <person name="Crous P."/>
            <person name="Grigoriev I."/>
        </authorList>
    </citation>
    <scope>NUCLEOTIDE SEQUENCE</scope>
    <source>
        <strain evidence="1">CBS 115976</strain>
    </source>
</reference>
<keyword evidence="2" id="KW-1185">Reference proteome</keyword>
<dbReference type="EMBL" id="MU004236">
    <property type="protein sequence ID" value="KAF2668170.1"/>
    <property type="molecule type" value="Genomic_DNA"/>
</dbReference>
<organism evidence="1 2">
    <name type="scientific">Microthyrium microscopicum</name>
    <dbReference type="NCBI Taxonomy" id="703497"/>
    <lineage>
        <taxon>Eukaryota</taxon>
        <taxon>Fungi</taxon>
        <taxon>Dikarya</taxon>
        <taxon>Ascomycota</taxon>
        <taxon>Pezizomycotina</taxon>
        <taxon>Dothideomycetes</taxon>
        <taxon>Dothideomycetes incertae sedis</taxon>
        <taxon>Microthyriales</taxon>
        <taxon>Microthyriaceae</taxon>
        <taxon>Microthyrium</taxon>
    </lineage>
</organism>